<gene>
    <name evidence="2" type="ORF">GJ744_003082</name>
</gene>
<evidence type="ECO:0000313" key="2">
    <source>
        <dbReference type="EMBL" id="KAF7511849.1"/>
    </source>
</evidence>
<accession>A0A8H7AQS9</accession>
<feature type="region of interest" description="Disordered" evidence="1">
    <location>
        <begin position="116"/>
        <end position="144"/>
    </location>
</feature>
<feature type="compositionally biased region" description="Basic residues" evidence="1">
    <location>
        <begin position="124"/>
        <end position="133"/>
    </location>
</feature>
<dbReference type="Proteomes" id="UP000606974">
    <property type="component" value="Unassembled WGS sequence"/>
</dbReference>
<evidence type="ECO:0000256" key="1">
    <source>
        <dbReference type="SAM" id="MobiDB-lite"/>
    </source>
</evidence>
<comment type="caution">
    <text evidence="2">The sequence shown here is derived from an EMBL/GenBank/DDBJ whole genome shotgun (WGS) entry which is preliminary data.</text>
</comment>
<keyword evidence="3" id="KW-1185">Reference proteome</keyword>
<organism evidence="2 3">
    <name type="scientific">Endocarpon pusillum</name>
    <dbReference type="NCBI Taxonomy" id="364733"/>
    <lineage>
        <taxon>Eukaryota</taxon>
        <taxon>Fungi</taxon>
        <taxon>Dikarya</taxon>
        <taxon>Ascomycota</taxon>
        <taxon>Pezizomycotina</taxon>
        <taxon>Eurotiomycetes</taxon>
        <taxon>Chaetothyriomycetidae</taxon>
        <taxon>Verrucariales</taxon>
        <taxon>Verrucariaceae</taxon>
        <taxon>Endocarpon</taxon>
    </lineage>
</organism>
<dbReference type="AlphaFoldDB" id="A0A8H7AQS9"/>
<sequence length="144" mass="16448">MNLNPLRAIIADRRFEDYIHTREDTDSIFCISRHILGLPSGKTGSNQCPLQQPRSAKATLYPSPWQFTSVKKTGKQDQREVKSTHLHPDRHLLHDFSPSLSEERSSRYHIQSRASIKNNAAQAHHIRHGRHLRPSSPGDTDVAR</sequence>
<reference evidence="2" key="1">
    <citation type="submission" date="2020-02" db="EMBL/GenBank/DDBJ databases">
        <authorList>
            <person name="Palmer J.M."/>
        </authorList>
    </citation>
    <scope>NUCLEOTIDE SEQUENCE</scope>
    <source>
        <strain evidence="2">EPUS1.4</strain>
        <tissue evidence="2">Thallus</tissue>
    </source>
</reference>
<proteinExistence type="predicted"/>
<protein>
    <submittedName>
        <fullName evidence="2">Uncharacterized protein</fullName>
    </submittedName>
</protein>
<evidence type="ECO:0000313" key="3">
    <source>
        <dbReference type="Proteomes" id="UP000606974"/>
    </source>
</evidence>
<name>A0A8H7AQS9_9EURO</name>
<dbReference type="EMBL" id="JAACFV010000016">
    <property type="protein sequence ID" value="KAF7511849.1"/>
    <property type="molecule type" value="Genomic_DNA"/>
</dbReference>